<dbReference type="PANTHER" id="PTHR23515">
    <property type="entry name" value="HIGH-AFFINITY NITRATE TRANSPORTER 2.3"/>
    <property type="match status" value="1"/>
</dbReference>
<evidence type="ECO:0000256" key="5">
    <source>
        <dbReference type="ARBA" id="ARBA00023063"/>
    </source>
</evidence>
<comment type="subcellular location">
    <subcellularLocation>
        <location evidence="1">Cell membrane</location>
        <topology evidence="1">Multi-pass membrane protein</topology>
    </subcellularLocation>
</comment>
<keyword evidence="10" id="KW-1185">Reference proteome</keyword>
<feature type="transmembrane region" description="Helical" evidence="7">
    <location>
        <begin position="12"/>
        <end position="37"/>
    </location>
</feature>
<feature type="transmembrane region" description="Helical" evidence="7">
    <location>
        <begin position="271"/>
        <end position="290"/>
    </location>
</feature>
<feature type="transmembrane region" description="Helical" evidence="7">
    <location>
        <begin position="103"/>
        <end position="123"/>
    </location>
</feature>
<dbReference type="GO" id="GO:0042128">
    <property type="term" value="P:nitrate assimilation"/>
    <property type="evidence" value="ECO:0007669"/>
    <property type="project" value="UniProtKB-KW"/>
</dbReference>
<evidence type="ECO:0000256" key="6">
    <source>
        <dbReference type="ARBA" id="ARBA00023136"/>
    </source>
</evidence>
<keyword evidence="5" id="KW-0534">Nitrate assimilation</keyword>
<feature type="domain" description="Major facilitator superfamily (MFS) profile" evidence="8">
    <location>
        <begin position="11"/>
        <end position="387"/>
    </location>
</feature>
<feature type="transmembrane region" description="Helical" evidence="7">
    <location>
        <begin position="363"/>
        <end position="382"/>
    </location>
</feature>
<feature type="transmembrane region" description="Helical" evidence="7">
    <location>
        <begin position="240"/>
        <end position="259"/>
    </location>
</feature>
<evidence type="ECO:0000256" key="1">
    <source>
        <dbReference type="ARBA" id="ARBA00004651"/>
    </source>
</evidence>
<dbReference type="InterPro" id="IPR020846">
    <property type="entry name" value="MFS_dom"/>
</dbReference>
<comment type="caution">
    <text evidence="9">The sequence shown here is derived from an EMBL/GenBank/DDBJ whole genome shotgun (WGS) entry which is preliminary data.</text>
</comment>
<feature type="transmembrane region" description="Helical" evidence="7">
    <location>
        <begin position="213"/>
        <end position="234"/>
    </location>
</feature>
<organism evidence="9 10">
    <name type="scientific">Solirubrobacter phytolaccae</name>
    <dbReference type="NCBI Taxonomy" id="1404360"/>
    <lineage>
        <taxon>Bacteria</taxon>
        <taxon>Bacillati</taxon>
        <taxon>Actinomycetota</taxon>
        <taxon>Thermoleophilia</taxon>
        <taxon>Solirubrobacterales</taxon>
        <taxon>Solirubrobacteraceae</taxon>
        <taxon>Solirubrobacter</taxon>
    </lineage>
</organism>
<proteinExistence type="inferred from homology"/>
<gene>
    <name evidence="9" type="ORF">OJ997_19185</name>
</gene>
<evidence type="ECO:0000259" key="8">
    <source>
        <dbReference type="PROSITE" id="PS50850"/>
    </source>
</evidence>
<evidence type="ECO:0000313" key="9">
    <source>
        <dbReference type="EMBL" id="MDA0182441.1"/>
    </source>
</evidence>
<comment type="similarity">
    <text evidence="2">Belongs to the major facilitator superfamily. Nitrate/nitrite porter (TC 2.A.1.8) family.</text>
</comment>
<dbReference type="SUPFAM" id="SSF103473">
    <property type="entry name" value="MFS general substrate transporter"/>
    <property type="match status" value="1"/>
</dbReference>
<feature type="transmembrane region" description="Helical" evidence="7">
    <location>
        <begin position="161"/>
        <end position="185"/>
    </location>
</feature>
<feature type="transmembrane region" description="Helical" evidence="7">
    <location>
        <begin position="78"/>
        <end position="97"/>
    </location>
</feature>
<evidence type="ECO:0000256" key="3">
    <source>
        <dbReference type="ARBA" id="ARBA00022692"/>
    </source>
</evidence>
<dbReference type="Pfam" id="PF07690">
    <property type="entry name" value="MFS_1"/>
    <property type="match status" value="1"/>
</dbReference>
<feature type="transmembrane region" description="Helical" evidence="7">
    <location>
        <begin position="49"/>
        <end position="66"/>
    </location>
</feature>
<dbReference type="InterPro" id="IPR044772">
    <property type="entry name" value="NO3_transporter"/>
</dbReference>
<keyword evidence="6 7" id="KW-0472">Membrane</keyword>
<protein>
    <submittedName>
        <fullName evidence="9">MFS transporter</fullName>
    </submittedName>
</protein>
<dbReference type="GO" id="GO:0015112">
    <property type="term" value="F:nitrate transmembrane transporter activity"/>
    <property type="evidence" value="ECO:0007669"/>
    <property type="project" value="InterPro"/>
</dbReference>
<dbReference type="GO" id="GO:0005886">
    <property type="term" value="C:plasma membrane"/>
    <property type="evidence" value="ECO:0007669"/>
    <property type="project" value="UniProtKB-SubCell"/>
</dbReference>
<keyword evidence="4 7" id="KW-1133">Transmembrane helix</keyword>
<dbReference type="InterPro" id="IPR036259">
    <property type="entry name" value="MFS_trans_sf"/>
</dbReference>
<evidence type="ECO:0000256" key="4">
    <source>
        <dbReference type="ARBA" id="ARBA00022989"/>
    </source>
</evidence>
<reference evidence="9" key="1">
    <citation type="submission" date="2022-10" db="EMBL/GenBank/DDBJ databases">
        <title>The WGS of Solirubrobacter phytolaccae KCTC 29190.</title>
        <authorList>
            <person name="Jiang Z."/>
        </authorList>
    </citation>
    <scope>NUCLEOTIDE SEQUENCE</scope>
    <source>
        <strain evidence="9">KCTC 29190</strain>
    </source>
</reference>
<sequence>MREFRRAGHTPSLVAALLHFDVSFAVWVILGALGAYIAEDLGLSAAEKGVLVAVPLLSAAVFRVTLGVLADRFGPRRIGTISMAVALLPLLWGWLGATSMNELLGVGVLLGVAGASFAISLPLASRWYPPQYQGLAMGIAGAGNSGTVACALLAPRLAEHVGWHGVMGLALIPAVLVLIAFRLLAKEPPAPAQRLTLNAFANQLGESDTWKLCALYAVTFGGFVGLSSFLPIFFHDEYGLSKVDAASLAAIGGAAGSFVRPFGGHLADRLGGTRVLTVVYGVAAPLLLALSSMPSLLLAGIGFPIVMAFLGLGNGATFQLVGLRFGARIGVVTGLVGAAGGLGGFMLPIALGSLHDSSGSYGTGLSVVAGVVFVAFVGVAVLRAAWRRGWGATAEAPV</sequence>
<accession>A0A9X3NE74</accession>
<dbReference type="PROSITE" id="PS50850">
    <property type="entry name" value="MFS"/>
    <property type="match status" value="1"/>
</dbReference>
<evidence type="ECO:0000256" key="2">
    <source>
        <dbReference type="ARBA" id="ARBA00008432"/>
    </source>
</evidence>
<feature type="transmembrane region" description="Helical" evidence="7">
    <location>
        <begin position="296"/>
        <end position="317"/>
    </location>
</feature>
<dbReference type="AlphaFoldDB" id="A0A9X3NE74"/>
<keyword evidence="3 7" id="KW-0812">Transmembrane</keyword>
<evidence type="ECO:0000256" key="7">
    <source>
        <dbReference type="SAM" id="Phobius"/>
    </source>
</evidence>
<name>A0A9X3NE74_9ACTN</name>
<feature type="transmembrane region" description="Helical" evidence="7">
    <location>
        <begin position="135"/>
        <end position="155"/>
    </location>
</feature>
<evidence type="ECO:0000313" key="10">
    <source>
        <dbReference type="Proteomes" id="UP001147653"/>
    </source>
</evidence>
<dbReference type="Proteomes" id="UP001147653">
    <property type="component" value="Unassembled WGS sequence"/>
</dbReference>
<dbReference type="Gene3D" id="1.20.1250.20">
    <property type="entry name" value="MFS general substrate transporter like domains"/>
    <property type="match status" value="1"/>
</dbReference>
<feature type="transmembrane region" description="Helical" evidence="7">
    <location>
        <begin position="329"/>
        <end position="351"/>
    </location>
</feature>
<dbReference type="InterPro" id="IPR011701">
    <property type="entry name" value="MFS"/>
</dbReference>
<dbReference type="EMBL" id="JAPDDP010000035">
    <property type="protein sequence ID" value="MDA0182441.1"/>
    <property type="molecule type" value="Genomic_DNA"/>
</dbReference>